<comment type="caution">
    <text evidence="1">The sequence shown here is derived from an EMBL/GenBank/DDBJ whole genome shotgun (WGS) entry which is preliminary data.</text>
</comment>
<dbReference type="Pfam" id="PF00494">
    <property type="entry name" value="SQS_PSY"/>
    <property type="match status" value="1"/>
</dbReference>
<organism evidence="1 2">
    <name type="scientific">candidate division CPR2 bacterium GW2011_GWC1_41_48</name>
    <dbReference type="NCBI Taxonomy" id="1618344"/>
    <lineage>
        <taxon>Bacteria</taxon>
        <taxon>Bacteria division CPR2</taxon>
    </lineage>
</organism>
<dbReference type="AlphaFoldDB" id="A0A0G0W8S4"/>
<evidence type="ECO:0000313" key="1">
    <source>
        <dbReference type="EMBL" id="KKS09404.1"/>
    </source>
</evidence>
<accession>A0A0G0W8S4</accession>
<proteinExistence type="predicted"/>
<dbReference type="InterPro" id="IPR002060">
    <property type="entry name" value="Squ/phyt_synthse"/>
</dbReference>
<name>A0A0G0W8S4_UNCC2</name>
<dbReference type="SUPFAM" id="SSF48576">
    <property type="entry name" value="Terpenoid synthases"/>
    <property type="match status" value="1"/>
</dbReference>
<dbReference type="Proteomes" id="UP000033869">
    <property type="component" value="Unassembled WGS sequence"/>
</dbReference>
<evidence type="ECO:0000313" key="2">
    <source>
        <dbReference type="Proteomes" id="UP000033869"/>
    </source>
</evidence>
<dbReference type="Gene3D" id="1.10.600.10">
    <property type="entry name" value="Farnesyl Diphosphate Synthase"/>
    <property type="match status" value="1"/>
</dbReference>
<gene>
    <name evidence="1" type="ORF">UU65_C0002G0182</name>
</gene>
<dbReference type="EMBL" id="LCBL01000002">
    <property type="protein sequence ID" value="KKS09404.1"/>
    <property type="molecule type" value="Genomic_DNA"/>
</dbReference>
<protein>
    <recommendedName>
        <fullName evidence="3">Phytoene synthase</fullName>
    </recommendedName>
</protein>
<evidence type="ECO:0008006" key="3">
    <source>
        <dbReference type="Google" id="ProtNLM"/>
    </source>
</evidence>
<sequence length="267" mass="31804">MQIDYGKFPYSYPISTAKKKCKERYVGFRFLTKVPKIIFPNKDIYALSYAYFRWFDDIVDSIKLGKEDVGYIIKRQKDFLNELYLKGFPEEIATEELFLAHFVRFDQLEKRRLKTHIVELVKTLEFDFDRRGRVISAQELESYINSNVSSYIAISLSIFDLPRRFKESFYQISYAAFVIDYIYDLRSDIRLGFINIPEEEIEEFKLNPASLDSEEAKNWIKCKINSIEKNFYKPLPKGLPILPYIMIRLMILKRKFKLKQIKGHVLT</sequence>
<reference evidence="1 2" key="1">
    <citation type="journal article" date="2015" name="Nature">
        <title>rRNA introns, odd ribosomes, and small enigmatic genomes across a large radiation of phyla.</title>
        <authorList>
            <person name="Brown C.T."/>
            <person name="Hug L.A."/>
            <person name="Thomas B.C."/>
            <person name="Sharon I."/>
            <person name="Castelle C.J."/>
            <person name="Singh A."/>
            <person name="Wilkins M.J."/>
            <person name="Williams K.H."/>
            <person name="Banfield J.F."/>
        </authorList>
    </citation>
    <scope>NUCLEOTIDE SEQUENCE [LARGE SCALE GENOMIC DNA]</scope>
</reference>
<dbReference type="InterPro" id="IPR008949">
    <property type="entry name" value="Isoprenoid_synthase_dom_sf"/>
</dbReference>